<comment type="caution">
    <text evidence="1">The sequence shown here is derived from an EMBL/GenBank/DDBJ whole genome shotgun (WGS) entry which is preliminary data.</text>
</comment>
<proteinExistence type="predicted"/>
<reference evidence="1" key="1">
    <citation type="journal article" date="2024" name="Int. J. Syst. Evol. Microbiol.">
        <title>Polycladomyces zharkentensis sp. nov., a novel thermophilic cellulose- and starch-degrading member of the Bacillota from a geothermal aquifer in Kazakhstan.</title>
        <authorList>
            <person name="Mashzhan A."/>
            <person name="Kistaubayeva A."/>
            <person name="Javier-Lopez R."/>
            <person name="Bissenova U."/>
            <person name="Bissenbay A."/>
            <person name="Birkeland N.K."/>
        </authorList>
    </citation>
    <scope>NUCLEOTIDE SEQUENCE</scope>
    <source>
        <strain evidence="1">ZKZ2T</strain>
    </source>
</reference>
<organism evidence="1 2">
    <name type="scientific">Polycladomyces zharkentensis</name>
    <dbReference type="NCBI Taxonomy" id="2807616"/>
    <lineage>
        <taxon>Bacteria</taxon>
        <taxon>Bacillati</taxon>
        <taxon>Bacillota</taxon>
        <taxon>Bacilli</taxon>
        <taxon>Bacillales</taxon>
        <taxon>Thermoactinomycetaceae</taxon>
        <taxon>Polycladomyces</taxon>
    </lineage>
</organism>
<accession>A0ABS2WN34</accession>
<sequence length="69" mass="8423">MIGMVYESWMIGEIEDPAEDIKAHERLIQEETRRLLWADEEQEEKIRQDINWRLREISRLKRLLKKVSA</sequence>
<evidence type="ECO:0000313" key="1">
    <source>
        <dbReference type="EMBL" id="MBN2910799.1"/>
    </source>
</evidence>
<gene>
    <name evidence="1" type="ORF">JQC72_14965</name>
</gene>
<evidence type="ECO:0000313" key="2">
    <source>
        <dbReference type="Proteomes" id="UP001177120"/>
    </source>
</evidence>
<keyword evidence="2" id="KW-1185">Reference proteome</keyword>
<dbReference type="Proteomes" id="UP001177120">
    <property type="component" value="Unassembled WGS sequence"/>
</dbReference>
<protein>
    <submittedName>
        <fullName evidence="1">Uncharacterized protein</fullName>
    </submittedName>
</protein>
<dbReference type="EMBL" id="JAFHAP010000016">
    <property type="protein sequence ID" value="MBN2910799.1"/>
    <property type="molecule type" value="Genomic_DNA"/>
</dbReference>
<name>A0ABS2WN34_9BACL</name>
<dbReference type="RefSeq" id="WP_205497046.1">
    <property type="nucleotide sequence ID" value="NZ_JAFHAP010000016.1"/>
</dbReference>